<dbReference type="Pfam" id="PF00328">
    <property type="entry name" value="His_Phos_2"/>
    <property type="match status" value="1"/>
</dbReference>
<evidence type="ECO:0000256" key="9">
    <source>
        <dbReference type="SAM" id="SignalP"/>
    </source>
</evidence>
<evidence type="ECO:0000256" key="8">
    <source>
        <dbReference type="SAM" id="Phobius"/>
    </source>
</evidence>
<comment type="caution">
    <text evidence="10">The sequence shown here is derived from an EMBL/GenBank/DDBJ whole genome shotgun (WGS) entry which is preliminary data.</text>
</comment>
<gene>
    <name evidence="10" type="ORF">NP493_33g00034</name>
</gene>
<dbReference type="Proteomes" id="UP001209878">
    <property type="component" value="Unassembled WGS sequence"/>
</dbReference>
<dbReference type="GO" id="GO:0003993">
    <property type="term" value="F:acid phosphatase activity"/>
    <property type="evidence" value="ECO:0007669"/>
    <property type="project" value="UniProtKB-EC"/>
</dbReference>
<evidence type="ECO:0000313" key="11">
    <source>
        <dbReference type="Proteomes" id="UP001209878"/>
    </source>
</evidence>
<proteinExistence type="inferred from homology"/>
<dbReference type="Gene3D" id="3.40.50.1240">
    <property type="entry name" value="Phosphoglycerate mutase-like"/>
    <property type="match status" value="1"/>
</dbReference>
<keyword evidence="8" id="KW-1133">Transmembrane helix</keyword>
<organism evidence="10 11">
    <name type="scientific">Ridgeia piscesae</name>
    <name type="common">Tubeworm</name>
    <dbReference type="NCBI Taxonomy" id="27915"/>
    <lineage>
        <taxon>Eukaryota</taxon>
        <taxon>Metazoa</taxon>
        <taxon>Spiralia</taxon>
        <taxon>Lophotrochozoa</taxon>
        <taxon>Annelida</taxon>
        <taxon>Polychaeta</taxon>
        <taxon>Sedentaria</taxon>
        <taxon>Canalipalpata</taxon>
        <taxon>Sabellida</taxon>
        <taxon>Siboglinidae</taxon>
        <taxon>Ridgeia</taxon>
    </lineage>
</organism>
<keyword evidence="5" id="KW-0378">Hydrolase</keyword>
<keyword evidence="4 9" id="KW-0732">Signal</keyword>
<dbReference type="SUPFAM" id="SSF53254">
    <property type="entry name" value="Phosphoglycerate mutase-like"/>
    <property type="match status" value="1"/>
</dbReference>
<dbReference type="PANTHER" id="PTHR11567:SF211">
    <property type="entry name" value="PROSTATIC ACID PHOSPHATASE"/>
    <property type="match status" value="1"/>
</dbReference>
<feature type="chain" id="PRO_5042034691" description="acid phosphatase" evidence="9">
    <location>
        <begin position="29"/>
        <end position="434"/>
    </location>
</feature>
<keyword evidence="7" id="KW-0325">Glycoprotein</keyword>
<evidence type="ECO:0000256" key="7">
    <source>
        <dbReference type="ARBA" id="ARBA00023180"/>
    </source>
</evidence>
<dbReference type="AlphaFoldDB" id="A0AAD9UK48"/>
<evidence type="ECO:0000256" key="4">
    <source>
        <dbReference type="ARBA" id="ARBA00022729"/>
    </source>
</evidence>
<accession>A0AAD9UK48</accession>
<feature type="transmembrane region" description="Helical" evidence="8">
    <location>
        <begin position="372"/>
        <end position="398"/>
    </location>
</feature>
<dbReference type="EMBL" id="JAODUO010000033">
    <property type="protein sequence ID" value="KAK2192326.1"/>
    <property type="molecule type" value="Genomic_DNA"/>
</dbReference>
<dbReference type="InterPro" id="IPR000560">
    <property type="entry name" value="His_Pase_clade-2"/>
</dbReference>
<dbReference type="InterPro" id="IPR033379">
    <property type="entry name" value="Acid_Pase_AS"/>
</dbReference>
<comment type="catalytic activity">
    <reaction evidence="1">
        <text>a phosphate monoester + H2O = an alcohol + phosphate</text>
        <dbReference type="Rhea" id="RHEA:15017"/>
        <dbReference type="ChEBI" id="CHEBI:15377"/>
        <dbReference type="ChEBI" id="CHEBI:30879"/>
        <dbReference type="ChEBI" id="CHEBI:43474"/>
        <dbReference type="ChEBI" id="CHEBI:67140"/>
        <dbReference type="EC" id="3.1.3.2"/>
    </reaction>
</comment>
<name>A0AAD9UK48_RIDPI</name>
<comment type="similarity">
    <text evidence="2">Belongs to the histidine acid phosphatase family.</text>
</comment>
<evidence type="ECO:0000256" key="1">
    <source>
        <dbReference type="ARBA" id="ARBA00000032"/>
    </source>
</evidence>
<evidence type="ECO:0000313" key="10">
    <source>
        <dbReference type="EMBL" id="KAK2192326.1"/>
    </source>
</evidence>
<dbReference type="InterPro" id="IPR050645">
    <property type="entry name" value="Histidine_acid_phosphatase"/>
</dbReference>
<evidence type="ECO:0000256" key="6">
    <source>
        <dbReference type="ARBA" id="ARBA00023157"/>
    </source>
</evidence>
<evidence type="ECO:0000256" key="2">
    <source>
        <dbReference type="ARBA" id="ARBA00005375"/>
    </source>
</evidence>
<keyword evidence="11" id="KW-1185">Reference proteome</keyword>
<sequence length="434" mass="48711">MSSAEQWLPATWRRLTAAVTMLLHLVSAQTSDSLTLVNVLYHHGDRSPLRAYPTDPYQEKAWAHGFSQLTEVGVQQQYDLGVFLRNRYQHFLNKSYHVHELYVRSLDTDPALSSAYCVLAGLFPRTDGHTGGVTWQPVPVHTTASQQDHLLASPDPWCDVTDDVDEIDQRHQLLENYRELLQTLRNYTGLTEDGIAMVDIMADTLFCEEQHNMTLATWAKDALSLLRHKVLPEMISRRYRSTAQRRQAAGALLLKIIQDMSLSASGQLDGTKMFMYSAHDTNVMALLASMNLFDGRPVPYSTAVLVELHTLNHTHHVNVWLRNASRDGLHQLTLPGCDVDCPLSQFIELTKDTALPGATACSIFNLFPLRQLAIVLAISLSTGFTTLLCLFAVTSCCCPRRRLLPPKRYRKMFSEVVPEQVPMIGSSLGSDCDD</sequence>
<keyword evidence="8" id="KW-0472">Membrane</keyword>
<dbReference type="EC" id="3.1.3.2" evidence="3"/>
<dbReference type="PROSITE" id="PS00778">
    <property type="entry name" value="HIS_ACID_PHOSPHAT_2"/>
    <property type="match status" value="1"/>
</dbReference>
<evidence type="ECO:0000256" key="5">
    <source>
        <dbReference type="ARBA" id="ARBA00022801"/>
    </source>
</evidence>
<reference evidence="10" key="1">
    <citation type="journal article" date="2023" name="Mol. Biol. Evol.">
        <title>Third-Generation Sequencing Reveals the Adaptive Role of the Epigenome in Three Deep-Sea Polychaetes.</title>
        <authorList>
            <person name="Perez M."/>
            <person name="Aroh O."/>
            <person name="Sun Y."/>
            <person name="Lan Y."/>
            <person name="Juniper S.K."/>
            <person name="Young C.R."/>
            <person name="Angers B."/>
            <person name="Qian P.Y."/>
        </authorList>
    </citation>
    <scope>NUCLEOTIDE SEQUENCE</scope>
    <source>
        <strain evidence="10">R07B-5</strain>
    </source>
</reference>
<feature type="signal peptide" evidence="9">
    <location>
        <begin position="1"/>
        <end position="28"/>
    </location>
</feature>
<protein>
    <recommendedName>
        <fullName evidence="3">acid phosphatase</fullName>
        <ecNumber evidence="3">3.1.3.2</ecNumber>
    </recommendedName>
</protein>
<dbReference type="CDD" id="cd07061">
    <property type="entry name" value="HP_HAP_like"/>
    <property type="match status" value="1"/>
</dbReference>
<evidence type="ECO:0000256" key="3">
    <source>
        <dbReference type="ARBA" id="ARBA00012646"/>
    </source>
</evidence>
<dbReference type="InterPro" id="IPR029033">
    <property type="entry name" value="His_PPase_superfam"/>
</dbReference>
<keyword evidence="6" id="KW-1015">Disulfide bond</keyword>
<dbReference type="PANTHER" id="PTHR11567">
    <property type="entry name" value="ACID PHOSPHATASE-RELATED"/>
    <property type="match status" value="1"/>
</dbReference>
<keyword evidence="8" id="KW-0812">Transmembrane</keyword>